<keyword evidence="1 2" id="KW-0129">CBS domain</keyword>
<reference evidence="4" key="1">
    <citation type="journal article" date="2020" name="bioRxiv">
        <title>A rank-normalized archaeal taxonomy based on genome phylogeny resolves widespread incomplete and uneven classifications.</title>
        <authorList>
            <person name="Rinke C."/>
            <person name="Chuvochina M."/>
            <person name="Mussig A.J."/>
            <person name="Chaumeil P.-A."/>
            <person name="Waite D.W."/>
            <person name="Whitman W.B."/>
            <person name="Parks D.H."/>
            <person name="Hugenholtz P."/>
        </authorList>
    </citation>
    <scope>NUCLEOTIDE SEQUENCE</scope>
    <source>
        <strain evidence="4">UBA8853</strain>
    </source>
</reference>
<dbReference type="InterPro" id="IPR051257">
    <property type="entry name" value="Diverse_CBS-Domain"/>
</dbReference>
<feature type="domain" description="CBS" evidence="3">
    <location>
        <begin position="75"/>
        <end position="130"/>
    </location>
</feature>
<dbReference type="CDD" id="cd02205">
    <property type="entry name" value="CBS_pair_SF"/>
    <property type="match status" value="1"/>
</dbReference>
<dbReference type="GeneID" id="1477392"/>
<evidence type="ECO:0000259" key="3">
    <source>
        <dbReference type="PROSITE" id="PS51371"/>
    </source>
</evidence>
<dbReference type="InterPro" id="IPR046342">
    <property type="entry name" value="CBS_dom_sf"/>
</dbReference>
<feature type="domain" description="CBS" evidence="3">
    <location>
        <begin position="217"/>
        <end position="274"/>
    </location>
</feature>
<evidence type="ECO:0000313" key="5">
    <source>
        <dbReference type="Proteomes" id="UP000619545"/>
    </source>
</evidence>
<dbReference type="Gene3D" id="3.10.580.10">
    <property type="entry name" value="CBS-domain"/>
    <property type="match status" value="3"/>
</dbReference>
<dbReference type="AlphaFoldDB" id="A0A832TBW3"/>
<evidence type="ECO:0000313" key="4">
    <source>
        <dbReference type="EMBL" id="HII70771.1"/>
    </source>
</evidence>
<accession>A0A832TBW3</accession>
<gene>
    <name evidence="4" type="ORF">HA336_06015</name>
</gene>
<dbReference type="InterPro" id="IPR000644">
    <property type="entry name" value="CBS_dom"/>
</dbReference>
<dbReference type="EMBL" id="DUJS01000004">
    <property type="protein sequence ID" value="HII70771.1"/>
    <property type="molecule type" value="Genomic_DNA"/>
</dbReference>
<protein>
    <submittedName>
        <fullName evidence="4">CBS domain-containing protein</fullName>
    </submittedName>
</protein>
<dbReference type="PANTHER" id="PTHR43080:SF2">
    <property type="entry name" value="CBS DOMAIN-CONTAINING PROTEIN"/>
    <property type="match status" value="1"/>
</dbReference>
<dbReference type="SUPFAM" id="SSF54631">
    <property type="entry name" value="CBS-domain pair"/>
    <property type="match status" value="2"/>
</dbReference>
<feature type="domain" description="CBS" evidence="3">
    <location>
        <begin position="139"/>
        <end position="195"/>
    </location>
</feature>
<dbReference type="PIRSF" id="PIRSF036983">
    <property type="entry name" value="UCP_2CBS_MJ1404"/>
    <property type="match status" value="1"/>
</dbReference>
<evidence type="ECO:0000256" key="1">
    <source>
        <dbReference type="ARBA" id="ARBA00023122"/>
    </source>
</evidence>
<evidence type="ECO:0000256" key="2">
    <source>
        <dbReference type="PROSITE-ProRule" id="PRU00703"/>
    </source>
</evidence>
<organism evidence="4 5">
    <name type="scientific">Methanopyrus kandleri</name>
    <dbReference type="NCBI Taxonomy" id="2320"/>
    <lineage>
        <taxon>Archaea</taxon>
        <taxon>Methanobacteriati</taxon>
        <taxon>Methanobacteriota</taxon>
        <taxon>Methanomada group</taxon>
        <taxon>Methanopyri</taxon>
        <taxon>Methanopyrales</taxon>
        <taxon>Methanopyraceae</taxon>
        <taxon>Methanopyrus</taxon>
    </lineage>
</organism>
<sequence>MEIFERPVEEIMTPAEEVITAEPGEPLSKIFSKLERHGVKEIPIVDDGKVVGMISYYDVVDAHVADISNVRPETVMMKPETVTPDTLIVEAITEMIDSGLRALPVVEDGEFVGLVTEYDIIDVARESDELTKIDAREVMSTPVITIHENDTIAKARAIMRDHGISRLPVVNDANKLRGIVTTTDIIREVIKPITRLGKMDRKGEKVPAFGHPVKNIMSSPCVRAEPDETVVDLCEKIVEHGIRGMPIVNKLEEPIGVVTRRDILRKIPELMRKRGVFVSLKGVDDVDDFTLVILRKSIAAAVQKLASMRPSIEAVEVHIKRYHEEGNRHKYSVRIHVKDARNVISVKAHDWDLIIAFKNAIRHLVREVLGEEEKEETVRRKEAVKAKIKRRTA</sequence>
<dbReference type="SMART" id="SM00116">
    <property type="entry name" value="CBS"/>
    <property type="match status" value="4"/>
</dbReference>
<dbReference type="OMA" id="ETWGAIQ"/>
<dbReference type="InterPro" id="IPR036567">
    <property type="entry name" value="RHF-like"/>
</dbReference>
<name>A0A832TBW3_9EURY</name>
<dbReference type="Proteomes" id="UP000619545">
    <property type="component" value="Unassembled WGS sequence"/>
</dbReference>
<dbReference type="SUPFAM" id="SSF69754">
    <property type="entry name" value="Ribosome binding protein Y (YfiA homologue)"/>
    <property type="match status" value="1"/>
</dbReference>
<dbReference type="PROSITE" id="PS51371">
    <property type="entry name" value="CBS"/>
    <property type="match status" value="4"/>
</dbReference>
<dbReference type="Pfam" id="PF00571">
    <property type="entry name" value="CBS"/>
    <property type="match status" value="4"/>
</dbReference>
<dbReference type="PANTHER" id="PTHR43080">
    <property type="entry name" value="CBS DOMAIN-CONTAINING PROTEIN CBSX3, MITOCHONDRIAL"/>
    <property type="match status" value="1"/>
</dbReference>
<dbReference type="RefSeq" id="WP_011018461.1">
    <property type="nucleotide sequence ID" value="NZ_DUJS01000004.1"/>
</dbReference>
<proteinExistence type="predicted"/>
<dbReference type="InterPro" id="IPR014651">
    <property type="entry name" value="UCP036983_2CBS_MJ1404"/>
</dbReference>
<feature type="domain" description="CBS" evidence="3">
    <location>
        <begin position="12"/>
        <end position="73"/>
    </location>
</feature>
<comment type="caution">
    <text evidence="4">The sequence shown here is derived from an EMBL/GenBank/DDBJ whole genome shotgun (WGS) entry which is preliminary data.</text>
</comment>